<feature type="chain" id="PRO_5002044025" description="Secreted protein" evidence="1">
    <location>
        <begin position="20"/>
        <end position="64"/>
    </location>
</feature>
<evidence type="ECO:0000313" key="2">
    <source>
        <dbReference type="EMBL" id="JAD93842.1"/>
    </source>
</evidence>
<keyword evidence="1" id="KW-0732">Signal</keyword>
<evidence type="ECO:0008006" key="3">
    <source>
        <dbReference type="Google" id="ProtNLM"/>
    </source>
</evidence>
<name>A0A0A9ECR7_ARUDO</name>
<protein>
    <recommendedName>
        <fullName evidence="3">Secreted protein</fullName>
    </recommendedName>
</protein>
<evidence type="ECO:0000256" key="1">
    <source>
        <dbReference type="SAM" id="SignalP"/>
    </source>
</evidence>
<reference evidence="2" key="2">
    <citation type="journal article" date="2015" name="Data Brief">
        <title>Shoot transcriptome of the giant reed, Arundo donax.</title>
        <authorList>
            <person name="Barrero R.A."/>
            <person name="Guerrero F.D."/>
            <person name="Moolhuijzen P."/>
            <person name="Goolsby J.A."/>
            <person name="Tidwell J."/>
            <person name="Bellgard S.E."/>
            <person name="Bellgard M.I."/>
        </authorList>
    </citation>
    <scope>NUCLEOTIDE SEQUENCE</scope>
    <source>
        <tissue evidence="2">Shoot tissue taken approximately 20 cm above the soil surface</tissue>
    </source>
</reference>
<sequence>MQLCLIWMYCSSTIVEVTTVTITVTGRKPIVPGGRSKRVAEKVVPPGQILIFLAHAHPLYSSSL</sequence>
<proteinExistence type="predicted"/>
<reference evidence="2" key="1">
    <citation type="submission" date="2014-09" db="EMBL/GenBank/DDBJ databases">
        <authorList>
            <person name="Magalhaes I.L.F."/>
            <person name="Oliveira U."/>
            <person name="Santos F.R."/>
            <person name="Vidigal T.H.D.A."/>
            <person name="Brescovit A.D."/>
            <person name="Santos A.J."/>
        </authorList>
    </citation>
    <scope>NUCLEOTIDE SEQUENCE</scope>
    <source>
        <tissue evidence="2">Shoot tissue taken approximately 20 cm above the soil surface</tissue>
    </source>
</reference>
<accession>A0A0A9ECR7</accession>
<dbReference type="EMBL" id="GBRH01204053">
    <property type="protein sequence ID" value="JAD93842.1"/>
    <property type="molecule type" value="Transcribed_RNA"/>
</dbReference>
<organism evidence="2">
    <name type="scientific">Arundo donax</name>
    <name type="common">Giant reed</name>
    <name type="synonym">Donax arundinaceus</name>
    <dbReference type="NCBI Taxonomy" id="35708"/>
    <lineage>
        <taxon>Eukaryota</taxon>
        <taxon>Viridiplantae</taxon>
        <taxon>Streptophyta</taxon>
        <taxon>Embryophyta</taxon>
        <taxon>Tracheophyta</taxon>
        <taxon>Spermatophyta</taxon>
        <taxon>Magnoliopsida</taxon>
        <taxon>Liliopsida</taxon>
        <taxon>Poales</taxon>
        <taxon>Poaceae</taxon>
        <taxon>PACMAD clade</taxon>
        <taxon>Arundinoideae</taxon>
        <taxon>Arundineae</taxon>
        <taxon>Arundo</taxon>
    </lineage>
</organism>
<feature type="signal peptide" evidence="1">
    <location>
        <begin position="1"/>
        <end position="19"/>
    </location>
</feature>
<dbReference type="AlphaFoldDB" id="A0A0A9ECR7"/>